<evidence type="ECO:0000256" key="2">
    <source>
        <dbReference type="ARBA" id="ARBA00023125"/>
    </source>
</evidence>
<sequence length="394" mass="44109">MNNEAGNRKLKVAISLEMDWGFNRHQETFAGCHAYAQKAGWECQIHPAPDRMLTSSGKLPFDGILARVTPDMAKAAKQAGIPIVNVWMNTPAKGVPSVFADSALAGRMAAEHLMGRGFRQFGFLGHQRDIDSQRQWNGFSEALRSHDFTASHHRFPRVSVEGVAPGWERFIARLNRWIDSWKTPIGVFVTQDIYCRYLIDVCRSKGLHVSQDVAIIGAGNETIVCDSPPPTLSSIDFGFSRIGYRAAELLDDLMRGGVAPSSPILVPPAELVPRQSTDVYAADDPMVTKALRFIAENSHHRIEVKEVVTAVATNRRSLERKFRQFVGTSIAGEITRLRLERAKRRIVETDAPMKDVALDAGFRNADHFYKVFSRVEGIPPSQFREEHQKVFLQE</sequence>
<dbReference type="SUPFAM" id="SSF53822">
    <property type="entry name" value="Periplasmic binding protein-like I"/>
    <property type="match status" value="1"/>
</dbReference>
<dbReference type="PANTHER" id="PTHR30146">
    <property type="entry name" value="LACI-RELATED TRANSCRIPTIONAL REPRESSOR"/>
    <property type="match status" value="1"/>
</dbReference>
<evidence type="ECO:0000256" key="3">
    <source>
        <dbReference type="ARBA" id="ARBA00023163"/>
    </source>
</evidence>
<dbReference type="EMBL" id="AP024702">
    <property type="protein sequence ID" value="BCX46307.1"/>
    <property type="molecule type" value="Genomic_DNA"/>
</dbReference>
<dbReference type="SUPFAM" id="SSF46689">
    <property type="entry name" value="Homeodomain-like"/>
    <property type="match status" value="1"/>
</dbReference>
<name>A0ABM7R8N4_9BACT</name>
<evidence type="ECO:0000313" key="6">
    <source>
        <dbReference type="Proteomes" id="UP001374893"/>
    </source>
</evidence>
<dbReference type="InterPro" id="IPR046335">
    <property type="entry name" value="LacI/GalR-like_sensor"/>
</dbReference>
<dbReference type="Pfam" id="PF12833">
    <property type="entry name" value="HTH_18"/>
    <property type="match status" value="1"/>
</dbReference>
<dbReference type="PROSITE" id="PS01124">
    <property type="entry name" value="HTH_ARAC_FAMILY_2"/>
    <property type="match status" value="1"/>
</dbReference>
<dbReference type="InterPro" id="IPR018060">
    <property type="entry name" value="HTH_AraC"/>
</dbReference>
<evidence type="ECO:0000259" key="4">
    <source>
        <dbReference type="PROSITE" id="PS01124"/>
    </source>
</evidence>
<keyword evidence="3" id="KW-0804">Transcription</keyword>
<dbReference type="RefSeq" id="WP_338687794.1">
    <property type="nucleotide sequence ID" value="NZ_AP024702.1"/>
</dbReference>
<dbReference type="PROSITE" id="PS00041">
    <property type="entry name" value="HTH_ARAC_FAMILY_1"/>
    <property type="match status" value="1"/>
</dbReference>
<keyword evidence="2" id="KW-0238">DNA-binding</keyword>
<dbReference type="Pfam" id="PF13377">
    <property type="entry name" value="Peripla_BP_3"/>
    <property type="match status" value="1"/>
</dbReference>
<dbReference type="Gene3D" id="3.40.50.2300">
    <property type="match status" value="2"/>
</dbReference>
<dbReference type="SMART" id="SM00342">
    <property type="entry name" value="HTH_ARAC"/>
    <property type="match status" value="1"/>
</dbReference>
<organism evidence="5 6">
    <name type="scientific">Haloferula helveola</name>
    <dbReference type="NCBI Taxonomy" id="490095"/>
    <lineage>
        <taxon>Bacteria</taxon>
        <taxon>Pseudomonadati</taxon>
        <taxon>Verrucomicrobiota</taxon>
        <taxon>Verrucomicrobiia</taxon>
        <taxon>Verrucomicrobiales</taxon>
        <taxon>Verrucomicrobiaceae</taxon>
        <taxon>Haloferula</taxon>
    </lineage>
</organism>
<evidence type="ECO:0000313" key="5">
    <source>
        <dbReference type="EMBL" id="BCX46307.1"/>
    </source>
</evidence>
<accession>A0ABM7R8N4</accession>
<reference evidence="5 6" key="1">
    <citation type="submission" date="2021-06" db="EMBL/GenBank/DDBJ databases">
        <title>Complete genome of Haloferula helveola possessing various polysaccharide degrading enzymes.</title>
        <authorList>
            <person name="Takami H."/>
            <person name="Huang C."/>
            <person name="Hamasaki K."/>
        </authorList>
    </citation>
    <scope>NUCLEOTIDE SEQUENCE [LARGE SCALE GENOMIC DNA]</scope>
    <source>
        <strain evidence="5 6">CN-1</strain>
    </source>
</reference>
<feature type="domain" description="HTH araC/xylS-type" evidence="4">
    <location>
        <begin position="288"/>
        <end position="386"/>
    </location>
</feature>
<dbReference type="Gene3D" id="1.10.10.60">
    <property type="entry name" value="Homeodomain-like"/>
    <property type="match status" value="1"/>
</dbReference>
<protein>
    <submittedName>
        <fullName evidence="5">DNA transcription repressor specific for xylose</fullName>
    </submittedName>
</protein>
<proteinExistence type="predicted"/>
<dbReference type="InterPro" id="IPR009057">
    <property type="entry name" value="Homeodomain-like_sf"/>
</dbReference>
<keyword evidence="6" id="KW-1185">Reference proteome</keyword>
<evidence type="ECO:0000256" key="1">
    <source>
        <dbReference type="ARBA" id="ARBA00023015"/>
    </source>
</evidence>
<keyword evidence="1" id="KW-0805">Transcription regulation</keyword>
<dbReference type="InterPro" id="IPR018062">
    <property type="entry name" value="HTH_AraC-typ_CS"/>
</dbReference>
<dbReference type="InterPro" id="IPR028082">
    <property type="entry name" value="Peripla_BP_I"/>
</dbReference>
<dbReference type="CDD" id="cd01543">
    <property type="entry name" value="PBP1_XylR"/>
    <property type="match status" value="1"/>
</dbReference>
<dbReference type="Proteomes" id="UP001374893">
    <property type="component" value="Chromosome"/>
</dbReference>
<dbReference type="PANTHER" id="PTHR30146:SF24">
    <property type="entry name" value="XYLOSE OPERON REGULATORY PROTEIN"/>
    <property type="match status" value="1"/>
</dbReference>
<gene>
    <name evidence="5" type="ORF">HAHE_02150</name>
</gene>